<dbReference type="EMBL" id="JAAMOB010000007">
    <property type="protein sequence ID" value="KAF4110473.1"/>
    <property type="molecule type" value="Genomic_DNA"/>
</dbReference>
<evidence type="ECO:0000313" key="3">
    <source>
        <dbReference type="Proteomes" id="UP000579812"/>
    </source>
</evidence>
<comment type="caution">
    <text evidence="2">The sequence shown here is derived from an EMBL/GenBank/DDBJ whole genome shotgun (WGS) entry which is preliminary data.</text>
</comment>
<keyword evidence="3" id="KW-1185">Reference proteome</keyword>
<name>A0A7J6CV97_9TELE</name>
<dbReference type="AlphaFoldDB" id="A0A7J6CV97"/>
<organism evidence="2 3">
    <name type="scientific">Onychostoma macrolepis</name>
    <dbReference type="NCBI Taxonomy" id="369639"/>
    <lineage>
        <taxon>Eukaryota</taxon>
        <taxon>Metazoa</taxon>
        <taxon>Chordata</taxon>
        <taxon>Craniata</taxon>
        <taxon>Vertebrata</taxon>
        <taxon>Euteleostomi</taxon>
        <taxon>Actinopterygii</taxon>
        <taxon>Neopterygii</taxon>
        <taxon>Teleostei</taxon>
        <taxon>Ostariophysi</taxon>
        <taxon>Cypriniformes</taxon>
        <taxon>Cyprinidae</taxon>
        <taxon>Acrossocheilinae</taxon>
        <taxon>Onychostoma</taxon>
    </lineage>
</organism>
<feature type="region of interest" description="Disordered" evidence="1">
    <location>
        <begin position="168"/>
        <end position="188"/>
    </location>
</feature>
<dbReference type="Proteomes" id="UP000579812">
    <property type="component" value="Unassembled WGS sequence"/>
</dbReference>
<protein>
    <submittedName>
        <fullName evidence="2">Uncharacterized protein</fullName>
    </submittedName>
</protein>
<evidence type="ECO:0000313" key="2">
    <source>
        <dbReference type="EMBL" id="KAF4110473.1"/>
    </source>
</evidence>
<gene>
    <name evidence="2" type="ORF">G5714_007504</name>
</gene>
<evidence type="ECO:0000256" key="1">
    <source>
        <dbReference type="SAM" id="MobiDB-lite"/>
    </source>
</evidence>
<accession>A0A7J6CV97</accession>
<reference evidence="2 3" key="1">
    <citation type="submission" date="2020-04" db="EMBL/GenBank/DDBJ databases">
        <title>Chromosome-level genome assembly of a cyprinid fish Onychostoma macrolepis by integration of Nanopore Sequencing, Bionano and Hi-C technology.</title>
        <authorList>
            <person name="Wang D."/>
        </authorList>
    </citation>
    <scope>NUCLEOTIDE SEQUENCE [LARGE SCALE GENOMIC DNA]</scope>
    <source>
        <strain evidence="2">SWU-2019</strain>
        <tissue evidence="2">Muscle</tissue>
    </source>
</reference>
<proteinExistence type="predicted"/>
<sequence length="188" mass="20974">MKVVNINSANKAGGICGDTFHRVFREFAFCCFKKEDLWLMEACSTHTRRAAISADGNRKHYRFKKSKGTDEPSLADGLFIAQDAKLSAFVDQIRSQMISRIGHDVCGPAAFTAGRETSQKSRAEVDEEGLEIAVCHRHGNLLQGLNHYRAVTSTYASVNTDPSFFTLEEDVEEESEDNNSPEVSEEEF</sequence>